<dbReference type="InterPro" id="IPR023186">
    <property type="entry name" value="IUNH"/>
</dbReference>
<dbReference type="STRING" id="120956.SAMN05421791_102164"/>
<reference evidence="4 5" key="1">
    <citation type="submission" date="2016-10" db="EMBL/GenBank/DDBJ databases">
        <authorList>
            <person name="de Groot N.N."/>
        </authorList>
    </citation>
    <scope>NUCLEOTIDE SEQUENCE [LARGE SCALE GENOMIC DNA]</scope>
    <source>
        <strain evidence="4 5">ATCC BAA-466</strain>
    </source>
</reference>
<dbReference type="Pfam" id="PF01156">
    <property type="entry name" value="IU_nuc_hydro"/>
    <property type="match status" value="1"/>
</dbReference>
<sequence>MKVVIDFDNTFYIPNRDIDDGLALMYLLGSPEVDLVGITSTFGNASIKEVDRCTRRLMSDLAIQRIPYARGAKESGDYLTPASKLLSDLANQYAGELAVIAVGSMTNLHGAYLRNRNFFKKVKQIVLMGGVTQPLIFDNQEMLELNFSCDPQASFTVLTKGNNVSTLTGNNCLDLLFTRDEYERAFAGNSSRIASLIQKYAEPWFIDNEYEYGIKGFYNWDSLAAVYLVNPALYEDQWTHRYVSIKSLSSGSLNADDWDPTTYARSRPFKKVYINTPRVKKDNLIRENLFQRWLNVKVDSFE</sequence>
<gene>
    <name evidence="4" type="ORF">SAMN05421791_102164</name>
</gene>
<dbReference type="SUPFAM" id="SSF53590">
    <property type="entry name" value="Nucleoside hydrolase"/>
    <property type="match status" value="1"/>
</dbReference>
<organism evidence="4 5">
    <name type="scientific">Facklamia miroungae</name>
    <dbReference type="NCBI Taxonomy" id="120956"/>
    <lineage>
        <taxon>Bacteria</taxon>
        <taxon>Bacillati</taxon>
        <taxon>Bacillota</taxon>
        <taxon>Bacilli</taxon>
        <taxon>Lactobacillales</taxon>
        <taxon>Aerococcaceae</taxon>
        <taxon>Facklamia</taxon>
    </lineage>
</organism>
<dbReference type="Gene3D" id="3.90.245.10">
    <property type="entry name" value="Ribonucleoside hydrolase-like"/>
    <property type="match status" value="1"/>
</dbReference>
<dbReference type="AlphaFoldDB" id="A0A1G7QNZ8"/>
<evidence type="ECO:0000256" key="1">
    <source>
        <dbReference type="ARBA" id="ARBA00022801"/>
    </source>
</evidence>
<dbReference type="InterPro" id="IPR036452">
    <property type="entry name" value="Ribo_hydro-like"/>
</dbReference>
<dbReference type="RefSeq" id="WP_090289251.1">
    <property type="nucleotide sequence ID" value="NZ_FNCK01000002.1"/>
</dbReference>
<dbReference type="Proteomes" id="UP000199708">
    <property type="component" value="Unassembled WGS sequence"/>
</dbReference>
<evidence type="ECO:0000313" key="4">
    <source>
        <dbReference type="EMBL" id="SDG00267.1"/>
    </source>
</evidence>
<dbReference type="OrthoDB" id="9797882at2"/>
<dbReference type="GO" id="GO:0006152">
    <property type="term" value="P:purine nucleoside catabolic process"/>
    <property type="evidence" value="ECO:0007669"/>
    <property type="project" value="TreeGrafter"/>
</dbReference>
<dbReference type="GO" id="GO:0005829">
    <property type="term" value="C:cytosol"/>
    <property type="evidence" value="ECO:0007669"/>
    <property type="project" value="TreeGrafter"/>
</dbReference>
<proteinExistence type="predicted"/>
<protein>
    <submittedName>
        <fullName evidence="4">Inosine-uridine nucleoside N-ribohydrolase</fullName>
    </submittedName>
</protein>
<evidence type="ECO:0000313" key="5">
    <source>
        <dbReference type="Proteomes" id="UP000199708"/>
    </source>
</evidence>
<keyword evidence="2" id="KW-0326">Glycosidase</keyword>
<dbReference type="PANTHER" id="PTHR12304:SF4">
    <property type="entry name" value="URIDINE NUCLEOSIDASE"/>
    <property type="match status" value="1"/>
</dbReference>
<accession>A0A1G7QNZ8</accession>
<evidence type="ECO:0000259" key="3">
    <source>
        <dbReference type="Pfam" id="PF01156"/>
    </source>
</evidence>
<keyword evidence="5" id="KW-1185">Reference proteome</keyword>
<keyword evidence="1 4" id="KW-0378">Hydrolase</keyword>
<name>A0A1G7QNZ8_9LACT</name>
<dbReference type="InterPro" id="IPR001910">
    <property type="entry name" value="Inosine/uridine_hydrolase_dom"/>
</dbReference>
<dbReference type="EMBL" id="FNCK01000002">
    <property type="protein sequence ID" value="SDG00267.1"/>
    <property type="molecule type" value="Genomic_DNA"/>
</dbReference>
<evidence type="ECO:0000256" key="2">
    <source>
        <dbReference type="ARBA" id="ARBA00023295"/>
    </source>
</evidence>
<dbReference type="GO" id="GO:0008477">
    <property type="term" value="F:purine nucleosidase activity"/>
    <property type="evidence" value="ECO:0007669"/>
    <property type="project" value="TreeGrafter"/>
</dbReference>
<dbReference type="PANTHER" id="PTHR12304">
    <property type="entry name" value="INOSINE-URIDINE PREFERRING NUCLEOSIDE HYDROLASE"/>
    <property type="match status" value="1"/>
</dbReference>
<feature type="domain" description="Inosine/uridine-preferring nucleoside hydrolase" evidence="3">
    <location>
        <begin position="18"/>
        <end position="260"/>
    </location>
</feature>